<gene>
    <name evidence="3" type="ORF">CEE69_24205</name>
</gene>
<feature type="transmembrane region" description="Helical" evidence="2">
    <location>
        <begin position="267"/>
        <end position="295"/>
    </location>
</feature>
<keyword evidence="2" id="KW-0812">Transmembrane</keyword>
<keyword evidence="2" id="KW-0472">Membrane</keyword>
<sequence>MIEKSEGNEMNWIAKTTLAMVLFMGLAVQATGQGNLPAEPTGGSTQSNPETASPVRTQSAVSPDDVPDALEGDFDTRDIAAATAWADQLNLADWMGPLAPLALSPFFGVACLSGLSLWGPDWITDNALLGSSGPLRSVPLFAIFAVLAVLTSVPRLSKVSKPFAQAMDQLEAYSVIVILLAIKITASMTADSVGTDEAQLAAEAVPVYTAGIFSFTANTLLLIAMAVNMLVINSVKFFFEFLVWLTPFPTVDAIFEVCNKSLCAALMAVYAFSPTLATVFNFAILFVAALIFRWAGRRVKFYRTMLLDPVLARLWPGFATPDPRGVIVFAQNAVGPFPAKSCLRLRRGDDGWLLTPATPWSPLSWGLSGDGHVLQCGSSPKLVRGWLTHSIHAESDDDAVVLLKVSRRHDAHMTIVLKQCGLIEHSESAEATQGDAARDSAIEFA</sequence>
<name>A0A2G1W119_9BACT</name>
<evidence type="ECO:0000313" key="3">
    <source>
        <dbReference type="EMBL" id="PHQ32716.1"/>
    </source>
</evidence>
<reference evidence="3 4" key="1">
    <citation type="submission" date="2017-06" db="EMBL/GenBank/DDBJ databases">
        <title>Description of Rhodopirellula bahusiensis sp. nov.</title>
        <authorList>
            <person name="Kizina J."/>
            <person name="Harder J."/>
        </authorList>
    </citation>
    <scope>NUCLEOTIDE SEQUENCE [LARGE SCALE GENOMIC DNA]</scope>
    <source>
        <strain evidence="3 4">SWK21</strain>
    </source>
</reference>
<feature type="transmembrane region" description="Helical" evidence="2">
    <location>
        <begin position="98"/>
        <end position="118"/>
    </location>
</feature>
<feature type="region of interest" description="Disordered" evidence="1">
    <location>
        <begin position="34"/>
        <end position="65"/>
    </location>
</feature>
<feature type="transmembrane region" description="Helical" evidence="2">
    <location>
        <begin position="237"/>
        <end position="255"/>
    </location>
</feature>
<evidence type="ECO:0000256" key="1">
    <source>
        <dbReference type="SAM" id="MobiDB-lite"/>
    </source>
</evidence>
<dbReference type="AlphaFoldDB" id="A0A2G1W119"/>
<dbReference type="Proteomes" id="UP000225740">
    <property type="component" value="Unassembled WGS sequence"/>
</dbReference>
<feature type="transmembrane region" description="Helical" evidence="2">
    <location>
        <begin position="138"/>
        <end position="158"/>
    </location>
</feature>
<evidence type="ECO:0008006" key="5">
    <source>
        <dbReference type="Google" id="ProtNLM"/>
    </source>
</evidence>
<feature type="transmembrane region" description="Helical" evidence="2">
    <location>
        <begin position="170"/>
        <end position="190"/>
    </location>
</feature>
<keyword evidence="2" id="KW-1133">Transmembrane helix</keyword>
<protein>
    <recommendedName>
        <fullName evidence="5">Transmembrane protein</fullName>
    </recommendedName>
</protein>
<proteinExistence type="predicted"/>
<evidence type="ECO:0000256" key="2">
    <source>
        <dbReference type="SAM" id="Phobius"/>
    </source>
</evidence>
<dbReference type="EMBL" id="NIZW01000023">
    <property type="protein sequence ID" value="PHQ32716.1"/>
    <property type="molecule type" value="Genomic_DNA"/>
</dbReference>
<dbReference type="OrthoDB" id="292498at2"/>
<comment type="caution">
    <text evidence="3">The sequence shown here is derived from an EMBL/GenBank/DDBJ whole genome shotgun (WGS) entry which is preliminary data.</text>
</comment>
<feature type="compositionally biased region" description="Polar residues" evidence="1">
    <location>
        <begin position="42"/>
        <end position="61"/>
    </location>
</feature>
<accession>A0A2G1W119</accession>
<organism evidence="3 4">
    <name type="scientific">Rhodopirellula bahusiensis</name>
    <dbReference type="NCBI Taxonomy" id="2014065"/>
    <lineage>
        <taxon>Bacteria</taxon>
        <taxon>Pseudomonadati</taxon>
        <taxon>Planctomycetota</taxon>
        <taxon>Planctomycetia</taxon>
        <taxon>Pirellulales</taxon>
        <taxon>Pirellulaceae</taxon>
        <taxon>Rhodopirellula</taxon>
    </lineage>
</organism>
<evidence type="ECO:0000313" key="4">
    <source>
        <dbReference type="Proteomes" id="UP000225740"/>
    </source>
</evidence>
<feature type="transmembrane region" description="Helical" evidence="2">
    <location>
        <begin position="210"/>
        <end position="230"/>
    </location>
</feature>
<keyword evidence="4" id="KW-1185">Reference proteome</keyword>